<dbReference type="Pfam" id="PF00857">
    <property type="entry name" value="Isochorismatase"/>
    <property type="match status" value="1"/>
</dbReference>
<dbReference type="EMBL" id="FNEM01000008">
    <property type="protein sequence ID" value="SDJ46961.1"/>
    <property type="molecule type" value="Genomic_DNA"/>
</dbReference>
<dbReference type="PANTHER" id="PTHR14119">
    <property type="entry name" value="HYDROLASE"/>
    <property type="match status" value="1"/>
</dbReference>
<dbReference type="SUPFAM" id="SSF52499">
    <property type="entry name" value="Isochorismatase-like hydrolases"/>
    <property type="match status" value="1"/>
</dbReference>
<reference evidence="3" key="1">
    <citation type="submission" date="2016-10" db="EMBL/GenBank/DDBJ databases">
        <authorList>
            <person name="Varghese N."/>
            <person name="Submissions S."/>
        </authorList>
    </citation>
    <scope>NUCLEOTIDE SEQUENCE [LARGE SCALE GENOMIC DNA]</scope>
    <source>
        <strain evidence="3">DSM 23317</strain>
    </source>
</reference>
<dbReference type="PANTHER" id="PTHR14119:SF3">
    <property type="entry name" value="ISOCHORISMATASE DOMAIN-CONTAINING PROTEIN 2"/>
    <property type="match status" value="1"/>
</dbReference>
<dbReference type="InterPro" id="IPR050993">
    <property type="entry name" value="Isochorismatase_domain"/>
</dbReference>
<dbReference type="RefSeq" id="WP_090365369.1">
    <property type="nucleotide sequence ID" value="NZ_FNEM01000008.1"/>
</dbReference>
<feature type="domain" description="Isochorismatase-like" evidence="1">
    <location>
        <begin position="8"/>
        <end position="156"/>
    </location>
</feature>
<dbReference type="InterPro" id="IPR000868">
    <property type="entry name" value="Isochorismatase-like_dom"/>
</dbReference>
<gene>
    <name evidence="2" type="ORF">SAMN04488540_108135</name>
</gene>
<dbReference type="OrthoDB" id="9796958at2"/>
<proteinExistence type="predicted"/>
<dbReference type="Proteomes" id="UP000199527">
    <property type="component" value="Unassembled WGS sequence"/>
</dbReference>
<evidence type="ECO:0000259" key="1">
    <source>
        <dbReference type="Pfam" id="PF00857"/>
    </source>
</evidence>
<evidence type="ECO:0000313" key="2">
    <source>
        <dbReference type="EMBL" id="SDJ46961.1"/>
    </source>
</evidence>
<name>A0A1G8TZM3_9GAMM</name>
<evidence type="ECO:0000313" key="3">
    <source>
        <dbReference type="Proteomes" id="UP000199527"/>
    </source>
</evidence>
<dbReference type="InterPro" id="IPR036380">
    <property type="entry name" value="Isochorismatase-like_sf"/>
</dbReference>
<keyword evidence="3" id="KW-1185">Reference proteome</keyword>
<protein>
    <submittedName>
        <fullName evidence="2">Nicotinamidase-related amidase</fullName>
    </submittedName>
</protein>
<accession>A0A1G8TZM3</accession>
<sequence length="182" mass="19752">MLELNQTGLVLVDVQGRLATLVHNSETVLNRLRVLLQAMRLLNRPVLWLEQNPTGLGPTHPMLAAELLHSHPVIKHSFNGCREAAVTSALAGHDCRQWLVCGIEAHICVYQTARGMVDAGYEVEVISDAVSSRDPANLALALTRLAASGVALTSVEMALYELMQDANHEAFDAILPLVKSLS</sequence>
<dbReference type="Gene3D" id="3.40.50.850">
    <property type="entry name" value="Isochorismatase-like"/>
    <property type="match status" value="1"/>
</dbReference>
<organism evidence="2 3">
    <name type="scientific">Ferrimonas sediminum</name>
    <dbReference type="NCBI Taxonomy" id="718193"/>
    <lineage>
        <taxon>Bacteria</taxon>
        <taxon>Pseudomonadati</taxon>
        <taxon>Pseudomonadota</taxon>
        <taxon>Gammaproteobacteria</taxon>
        <taxon>Alteromonadales</taxon>
        <taxon>Ferrimonadaceae</taxon>
        <taxon>Ferrimonas</taxon>
    </lineage>
</organism>
<dbReference type="AlphaFoldDB" id="A0A1G8TZM3"/>